<dbReference type="Gene3D" id="3.60.160.10">
    <property type="entry name" value="Mitochondrial biogenesis AIM24"/>
    <property type="match status" value="1"/>
</dbReference>
<comment type="similarity">
    <text evidence="1">Belongs to the AIM24 family.</text>
</comment>
<dbReference type="InterPro" id="IPR016031">
    <property type="entry name" value="Trp_RNA-bd_attenuator-like_dom"/>
</dbReference>
<dbReference type="OrthoDB" id="5295771at2759"/>
<keyword evidence="3" id="KW-1185">Reference proteome</keyword>
<keyword evidence="1" id="KW-0496">Mitochondrion</keyword>
<dbReference type="EMBL" id="HG316454">
    <property type="protein sequence ID" value="CDF87925.1"/>
    <property type="molecule type" value="Genomic_DNA"/>
</dbReference>
<dbReference type="GO" id="GO:0005739">
    <property type="term" value="C:mitochondrion"/>
    <property type="evidence" value="ECO:0007669"/>
    <property type="project" value="UniProtKB-SubCell"/>
</dbReference>
<organism evidence="2 3">
    <name type="scientific">Zygosaccharomyces bailii (strain CLIB 213 / ATCC 58445 / CBS 680 / BCRC 21525 / NBRC 1098 / NCYC 1416 / NRRL Y-2227)</name>
    <dbReference type="NCBI Taxonomy" id="1333698"/>
    <lineage>
        <taxon>Eukaryota</taxon>
        <taxon>Fungi</taxon>
        <taxon>Dikarya</taxon>
        <taxon>Ascomycota</taxon>
        <taxon>Saccharomycotina</taxon>
        <taxon>Saccharomycetes</taxon>
        <taxon>Saccharomycetales</taxon>
        <taxon>Saccharomycetaceae</taxon>
        <taxon>Zygosaccharomyces</taxon>
    </lineage>
</organism>
<evidence type="ECO:0000313" key="3">
    <source>
        <dbReference type="Proteomes" id="UP000019375"/>
    </source>
</evidence>
<dbReference type="AlphaFoldDB" id="A0A8J2X5P0"/>
<evidence type="ECO:0000313" key="2">
    <source>
        <dbReference type="EMBL" id="CDF87925.1"/>
    </source>
</evidence>
<accession>A0A8J2X5P0</accession>
<dbReference type="SUPFAM" id="SSF51219">
    <property type="entry name" value="TRAP-like"/>
    <property type="match status" value="1"/>
</dbReference>
<dbReference type="InterPro" id="IPR002838">
    <property type="entry name" value="AIM24"/>
</dbReference>
<evidence type="ECO:0000256" key="1">
    <source>
        <dbReference type="RuleBase" id="RU363045"/>
    </source>
</evidence>
<name>A0A8J2X5P0_ZYGB2</name>
<sequence length="272" mass="30011">MITQVARRSLLRSFTLRRYGSGSIKISDFSTTKKGTGAGPFVELPEFKQLQDSLLIKLPSSCTVYGNLDKISAITSDGLENGKPFLAQDYDSTRGLSMVTTGDHAANVLVASYTPLSNVVVLEMDNYEEGFCVPNFSQEALCFSGDLHLDNTGHLRGHGVVALAGQGPVYQMILKKGESIVVAVESLLAHDKNIQLQLTKLNSSFSIPQRINDWLLKNASDVYEKLLIQWIRLFSKDKIYYEIQGPGIVLLQTNFVPGSKTYSRAELLKVSQ</sequence>
<dbReference type="Proteomes" id="UP000019375">
    <property type="component" value="Unassembled WGS sequence"/>
</dbReference>
<reference evidence="3" key="1">
    <citation type="journal article" date="2013" name="Genome Announc.">
        <title>Genome sequence of the food spoilage yeast Zygosaccharomyces bailii CLIB 213(T).</title>
        <authorList>
            <person name="Galeote V."/>
            <person name="Bigey F."/>
            <person name="Devillers H."/>
            <person name="Neuveglise C."/>
            <person name="Dequin S."/>
        </authorList>
    </citation>
    <scope>NUCLEOTIDE SEQUENCE [LARGE SCALE GENOMIC DNA]</scope>
    <source>
        <strain evidence="3">CLIB 213 / ATCC 58445 / CBS 680 / CCRC 21525 / NBRC 1098 / NCYC 1416 / NRRL Y-2227</strain>
    </source>
</reference>
<dbReference type="Pfam" id="PF01987">
    <property type="entry name" value="AIM24"/>
    <property type="match status" value="1"/>
</dbReference>
<dbReference type="InterPro" id="IPR036983">
    <property type="entry name" value="AIM24_sf"/>
</dbReference>
<comment type="subcellular location">
    <subcellularLocation>
        <location evidence="1">Mitochondrion</location>
    </subcellularLocation>
</comment>
<protein>
    <recommendedName>
        <fullName evidence="1">Altered inheritance of mitochondria protein 24, mitochondrial</fullName>
    </recommendedName>
</protein>
<proteinExistence type="inferred from homology"/>
<gene>
    <name evidence="2" type="ORF">BN860_17590g</name>
</gene>